<dbReference type="PROSITE" id="PS00487">
    <property type="entry name" value="IMP_DH_GMP_RED"/>
    <property type="match status" value="1"/>
</dbReference>
<comment type="subcellular location">
    <subcellularLocation>
        <location evidence="12">Cytoplasm</location>
    </subcellularLocation>
</comment>
<feature type="binding site" evidence="12">
    <location>
        <position position="428"/>
    </location>
    <ligand>
        <name>IMP</name>
        <dbReference type="ChEBI" id="CHEBI:58053"/>
    </ligand>
</feature>
<keyword evidence="21" id="KW-1185">Reference proteome</keyword>
<keyword evidence="6 12" id="KW-0630">Potassium</keyword>
<keyword evidence="12" id="KW-0963">Cytoplasm</keyword>
<dbReference type="CDD" id="cd00381">
    <property type="entry name" value="IMPDH"/>
    <property type="match status" value="1"/>
</dbReference>
<evidence type="ECO:0000256" key="9">
    <source>
        <dbReference type="ARBA" id="ARBA00023122"/>
    </source>
</evidence>
<dbReference type="InterPro" id="IPR046342">
    <property type="entry name" value="CBS_dom_sf"/>
</dbReference>
<feature type="binding site" evidence="12">
    <location>
        <begin position="376"/>
        <end position="377"/>
    </location>
    <ligand>
        <name>IMP</name>
        <dbReference type="ChEBI" id="CHEBI:58053"/>
    </ligand>
</feature>
<comment type="activity regulation">
    <text evidence="12">Mycophenolic acid (MPA) is a non-competitive inhibitor that prevents formation of the closed enzyme conformation by binding to the same site as the amobile flap. In contrast, mizoribine monophosphate (MZP) is a competitive inhibitor that induces the closed conformation. MPA is a potent inhibitor of mammalian IMPDHs but a poor inhibitor of the bacterial enzymes. MZP is a more potent inhibitor of bacterial IMPDH.</text>
</comment>
<evidence type="ECO:0000256" key="18">
    <source>
        <dbReference type="RuleBase" id="RU003928"/>
    </source>
</evidence>
<evidence type="ECO:0000256" key="17">
    <source>
        <dbReference type="RuleBase" id="RU003927"/>
    </source>
</evidence>
<dbReference type="Pfam" id="PF00478">
    <property type="entry name" value="IMPDH"/>
    <property type="match status" value="1"/>
</dbReference>
<dbReference type="PIRSF" id="PIRSF000130">
    <property type="entry name" value="IMPDH"/>
    <property type="match status" value="1"/>
</dbReference>
<feature type="active site" description="Proton acceptor" evidence="12 13">
    <location>
        <position position="416"/>
    </location>
</feature>
<comment type="catalytic activity">
    <reaction evidence="10 12 18">
        <text>IMP + NAD(+) + H2O = XMP + NADH + H(+)</text>
        <dbReference type="Rhea" id="RHEA:11708"/>
        <dbReference type="ChEBI" id="CHEBI:15377"/>
        <dbReference type="ChEBI" id="CHEBI:15378"/>
        <dbReference type="ChEBI" id="CHEBI:57464"/>
        <dbReference type="ChEBI" id="CHEBI:57540"/>
        <dbReference type="ChEBI" id="CHEBI:57945"/>
        <dbReference type="ChEBI" id="CHEBI:58053"/>
        <dbReference type="EC" id="1.1.1.205"/>
    </reaction>
</comment>
<keyword evidence="8 12" id="KW-0520">NAD</keyword>
<dbReference type="FunFam" id="3.20.20.70:FF:000086">
    <property type="entry name" value="IMP dehydrogenase, putative"/>
    <property type="match status" value="1"/>
</dbReference>
<dbReference type="OrthoDB" id="416622at2759"/>
<dbReference type="GO" id="GO:0000166">
    <property type="term" value="F:nucleotide binding"/>
    <property type="evidence" value="ECO:0007669"/>
    <property type="project" value="UniProtKB-UniRule"/>
</dbReference>
<feature type="binding site" evidence="12">
    <location>
        <begin position="400"/>
        <end position="404"/>
    </location>
    <ligand>
        <name>IMP</name>
        <dbReference type="ChEBI" id="CHEBI:58053"/>
    </ligand>
</feature>
<comment type="caution">
    <text evidence="12">Lacks conserved residue(s) required for the propagation of feature annotation.</text>
</comment>
<evidence type="ECO:0000256" key="7">
    <source>
        <dbReference type="ARBA" id="ARBA00023002"/>
    </source>
</evidence>
<dbReference type="STRING" id="1157962.A0A250XI02"/>
<evidence type="ECO:0000256" key="8">
    <source>
        <dbReference type="ARBA" id="ARBA00023027"/>
    </source>
</evidence>
<dbReference type="EMBL" id="BEGY01000080">
    <property type="protein sequence ID" value="GAX82430.1"/>
    <property type="molecule type" value="Genomic_DNA"/>
</dbReference>
<feature type="binding site" evidence="12 14">
    <location>
        <begin position="263"/>
        <end position="265"/>
    </location>
    <ligand>
        <name>NAD(+)</name>
        <dbReference type="ChEBI" id="CHEBI:57540"/>
    </ligand>
</feature>
<dbReference type="InterPro" id="IPR001093">
    <property type="entry name" value="IMP_DH_GMPRt"/>
</dbReference>
<evidence type="ECO:0000256" key="11">
    <source>
        <dbReference type="ARBA" id="ARBA00056556"/>
    </source>
</evidence>
<feature type="domain" description="CBS" evidence="19">
    <location>
        <begin position="167"/>
        <end position="223"/>
    </location>
</feature>
<dbReference type="Proteomes" id="UP000232323">
    <property type="component" value="Unassembled WGS sequence"/>
</dbReference>
<feature type="active site" description="Thioimidate intermediate" evidence="12 13">
    <location>
        <position position="320"/>
    </location>
</feature>
<dbReference type="CDD" id="cd04601">
    <property type="entry name" value="CBS_pair_IMPDH"/>
    <property type="match status" value="1"/>
</dbReference>
<dbReference type="PANTHER" id="PTHR11911">
    <property type="entry name" value="INOSINE-5-MONOPHOSPHATE DEHYDROGENASE RELATED"/>
    <property type="match status" value="1"/>
</dbReference>
<keyword evidence="3 12" id="KW-0479">Metal-binding</keyword>
<gene>
    <name evidence="20" type="ORF">CEUSTIGMA_g9858.t1</name>
</gene>
<feature type="binding site" evidence="12">
    <location>
        <position position="318"/>
    </location>
    <ligand>
        <name>IMP</name>
        <dbReference type="ChEBI" id="CHEBI:58053"/>
    </ligand>
</feature>
<keyword evidence="9 16" id="KW-0129">CBS domain</keyword>
<proteinExistence type="inferred from homology"/>
<dbReference type="InterPro" id="IPR013785">
    <property type="entry name" value="Aldolase_TIM"/>
</dbReference>
<evidence type="ECO:0000259" key="19">
    <source>
        <dbReference type="PROSITE" id="PS51371"/>
    </source>
</evidence>
<evidence type="ECO:0000256" key="5">
    <source>
        <dbReference type="ARBA" id="ARBA00022755"/>
    </source>
</evidence>
<dbReference type="SUPFAM" id="SSF51412">
    <property type="entry name" value="Inosine monophosphate dehydrogenase (IMPDH)"/>
    <property type="match status" value="1"/>
</dbReference>
<feature type="binding site" description="in other chain" evidence="12 15">
    <location>
        <position position="317"/>
    </location>
    <ligand>
        <name>K(+)</name>
        <dbReference type="ChEBI" id="CHEBI:29103"/>
        <note>ligand shared between two tetrameric partners</note>
    </ligand>
</feature>
<keyword evidence="4 12" id="KW-0332">GMP biosynthesis</keyword>
<evidence type="ECO:0000256" key="16">
    <source>
        <dbReference type="PROSITE-ProRule" id="PRU00703"/>
    </source>
</evidence>
<dbReference type="Gene3D" id="3.20.20.70">
    <property type="entry name" value="Aldolase class I"/>
    <property type="match status" value="1"/>
</dbReference>
<feature type="binding site" evidence="12 14">
    <location>
        <begin position="313"/>
        <end position="315"/>
    </location>
    <ligand>
        <name>NAD(+)</name>
        <dbReference type="ChEBI" id="CHEBI:57540"/>
    </ligand>
</feature>
<accession>A0A250XI02</accession>
<dbReference type="PROSITE" id="PS51371">
    <property type="entry name" value="CBS"/>
    <property type="match status" value="1"/>
</dbReference>
<sequence>MDEISDGYSARQLFSQGICYTYDDVIFHPGHIHFGAHQVDLTTNVTKKIKLRTPIVSSPMDTVTEGDMAVTMAMLGGMGFVHYNNTIEEQVKHVIKAKKHTPGMVVSPMVLSPSDTISKIDKLKDLKDFSSVCVTDTGLLGGKLLGIVTPMETDFVTNREQSLSEIMLRDVVTAPESTTAEAALTMIKEKRLDNVCIVNAAGELVALAAREWFKDARFYPAPGAPSLDASGKLLCGAAVGTRDADRDRVAALVAAGVDAVILDSSQGDSTFQLDMLAHLKRAYPDLEVIGGNIVNSYQAKRLIQAGADGLRVGMGSGSICTTQEVCAVGRGQAAAVFHSAKAARELGVPIIADGGIQNSGHIVKALALGASAVMCGSMFAGTTEAPGDYFFVQGVKVKKYRGMGSLDAMTKGSESRYYGDTQTLKIAQGVSGTVRDKGSIRRTVPFLVQAVKQGFQDLGAQHIEEARQLLYGGAMKMEGRTQAAQAEGGVHDMLTFEKKPW</sequence>
<comment type="similarity">
    <text evidence="2 12 17">Belongs to the IMPDH/GMPR family.</text>
</comment>
<protein>
    <recommendedName>
        <fullName evidence="12 18">Inosine-5'-monophosphate dehydrogenase</fullName>
        <shortName evidence="12">IMP dehydrogenase</shortName>
        <shortName evidence="12">IMPD</shortName>
        <shortName evidence="12">IMPDH</shortName>
        <ecNumber evidence="12 18">1.1.1.205</ecNumber>
    </recommendedName>
</protein>
<evidence type="ECO:0000256" key="10">
    <source>
        <dbReference type="ARBA" id="ARBA00048028"/>
    </source>
</evidence>
<evidence type="ECO:0000256" key="12">
    <source>
        <dbReference type="HAMAP-Rule" id="MF_03156"/>
    </source>
</evidence>
<comment type="cofactor">
    <cofactor evidence="1 12">
        <name>K(+)</name>
        <dbReference type="ChEBI" id="CHEBI:29103"/>
    </cofactor>
</comment>
<evidence type="ECO:0000256" key="3">
    <source>
        <dbReference type="ARBA" id="ARBA00022723"/>
    </source>
</evidence>
<reference evidence="20 21" key="1">
    <citation type="submission" date="2017-08" db="EMBL/GenBank/DDBJ databases">
        <title>Acidophilic green algal genome provides insights into adaptation to an acidic environment.</title>
        <authorList>
            <person name="Hirooka S."/>
            <person name="Hirose Y."/>
            <person name="Kanesaki Y."/>
            <person name="Higuchi S."/>
            <person name="Fujiwara T."/>
            <person name="Onuma R."/>
            <person name="Era A."/>
            <person name="Ohbayashi R."/>
            <person name="Uzuka A."/>
            <person name="Nozaki H."/>
            <person name="Yoshikawa H."/>
            <person name="Miyagishima S.Y."/>
        </authorList>
    </citation>
    <scope>NUCLEOTIDE SEQUENCE [LARGE SCALE GENOMIC DNA]</scope>
    <source>
        <strain evidence="20 21">NIES-2499</strain>
    </source>
</reference>
<comment type="caution">
    <text evidence="20">The sequence shown here is derived from an EMBL/GenBank/DDBJ whole genome shotgun (WGS) entry which is preliminary data.</text>
</comment>
<organism evidence="20 21">
    <name type="scientific">Chlamydomonas eustigma</name>
    <dbReference type="NCBI Taxonomy" id="1157962"/>
    <lineage>
        <taxon>Eukaryota</taxon>
        <taxon>Viridiplantae</taxon>
        <taxon>Chlorophyta</taxon>
        <taxon>core chlorophytes</taxon>
        <taxon>Chlorophyceae</taxon>
        <taxon>CS clade</taxon>
        <taxon>Chlamydomonadales</taxon>
        <taxon>Chlamydomonadaceae</taxon>
        <taxon>Chlamydomonas</taxon>
    </lineage>
</organism>
<keyword evidence="5 12" id="KW-0658">Purine biosynthesis</keyword>
<feature type="binding site" evidence="12">
    <location>
        <begin position="353"/>
        <end position="355"/>
    </location>
    <ligand>
        <name>IMP</name>
        <dbReference type="ChEBI" id="CHEBI:58053"/>
    </ligand>
</feature>
<dbReference type="SUPFAM" id="SSF54631">
    <property type="entry name" value="CBS-domain pair"/>
    <property type="match status" value="1"/>
</dbReference>
<name>A0A250XI02_9CHLO</name>
<keyword evidence="7 12" id="KW-0560">Oxidoreductase</keyword>
<comment type="pathway">
    <text evidence="12 18">Purine metabolism; XMP biosynthesis via de novo pathway; XMP from IMP: step 1/1.</text>
</comment>
<dbReference type="SMART" id="SM01240">
    <property type="entry name" value="IMPDH"/>
    <property type="match status" value="1"/>
</dbReference>
<evidence type="ECO:0000313" key="21">
    <source>
        <dbReference type="Proteomes" id="UP000232323"/>
    </source>
</evidence>
<comment type="subunit">
    <text evidence="12">Homotetramer.</text>
</comment>
<dbReference type="InterPro" id="IPR000644">
    <property type="entry name" value="CBS_dom"/>
</dbReference>
<evidence type="ECO:0000256" key="14">
    <source>
        <dbReference type="PIRSR" id="PIRSR000130-3"/>
    </source>
</evidence>
<dbReference type="UniPathway" id="UPA00601">
    <property type="reaction ID" value="UER00295"/>
</dbReference>
<dbReference type="InterPro" id="IPR015875">
    <property type="entry name" value="IMP_DH/GMP_Rdtase_CS"/>
</dbReference>
<evidence type="ECO:0000256" key="1">
    <source>
        <dbReference type="ARBA" id="ARBA00001958"/>
    </source>
</evidence>
<dbReference type="HAMAP" id="MF_01964">
    <property type="entry name" value="IMPDH"/>
    <property type="match status" value="1"/>
</dbReference>
<evidence type="ECO:0000256" key="4">
    <source>
        <dbReference type="ARBA" id="ARBA00022749"/>
    </source>
</evidence>
<evidence type="ECO:0000256" key="2">
    <source>
        <dbReference type="ARBA" id="ARBA00005502"/>
    </source>
</evidence>
<feature type="binding site" description="in other chain" evidence="12 15">
    <location>
        <position position="320"/>
    </location>
    <ligand>
        <name>K(+)</name>
        <dbReference type="ChEBI" id="CHEBI:29103"/>
        <note>ligand shared between two tetrameric partners</note>
    </ligand>
</feature>
<feature type="binding site" description="in other chain" evidence="12 15">
    <location>
        <position position="315"/>
    </location>
    <ligand>
        <name>K(+)</name>
        <dbReference type="ChEBI" id="CHEBI:29103"/>
        <note>ligand shared between two tetrameric partners</note>
    </ligand>
</feature>
<dbReference type="AlphaFoldDB" id="A0A250XI02"/>
<dbReference type="GO" id="GO:0003938">
    <property type="term" value="F:IMP dehydrogenase activity"/>
    <property type="evidence" value="ECO:0007669"/>
    <property type="project" value="UniProtKB-UniRule"/>
</dbReference>
<evidence type="ECO:0000256" key="15">
    <source>
        <dbReference type="PIRSR" id="PIRSR000130-4"/>
    </source>
</evidence>
<dbReference type="PANTHER" id="PTHR11911:SF111">
    <property type="entry name" value="INOSINE-5'-MONOPHOSPHATE DEHYDROGENASE"/>
    <property type="match status" value="1"/>
</dbReference>
<dbReference type="GO" id="GO:0046872">
    <property type="term" value="F:metal ion binding"/>
    <property type="evidence" value="ECO:0007669"/>
    <property type="project" value="UniProtKB-UniRule"/>
</dbReference>
<dbReference type="InterPro" id="IPR005990">
    <property type="entry name" value="IMP_DH"/>
</dbReference>
<dbReference type="GO" id="GO:0005737">
    <property type="term" value="C:cytoplasm"/>
    <property type="evidence" value="ECO:0007669"/>
    <property type="project" value="UniProtKB-SubCell"/>
</dbReference>
<comment type="function">
    <text evidence="11 12">Catalyzes the conversion of inosine 5'-phosphate (IMP) to xanthosine 5'-phosphate (XMP), the first committed and rate-limiting step in the de novo synthesis of guanine nucleotides, and therefore plays an important role in the regulation of cell growth.</text>
</comment>
<evidence type="ECO:0000256" key="6">
    <source>
        <dbReference type="ARBA" id="ARBA00022958"/>
    </source>
</evidence>
<dbReference type="EC" id="1.1.1.205" evidence="12 18"/>
<dbReference type="Pfam" id="PF00571">
    <property type="entry name" value="CBS"/>
    <property type="match status" value="1"/>
</dbReference>
<dbReference type="NCBIfam" id="TIGR01302">
    <property type="entry name" value="IMP_dehydrog"/>
    <property type="match status" value="1"/>
</dbReference>
<dbReference type="GO" id="GO:0006177">
    <property type="term" value="P:GMP biosynthetic process"/>
    <property type="evidence" value="ECO:0007669"/>
    <property type="project" value="UniProtKB-UniRule"/>
</dbReference>
<dbReference type="GO" id="GO:0006183">
    <property type="term" value="P:GTP biosynthetic process"/>
    <property type="evidence" value="ECO:0007669"/>
    <property type="project" value="TreeGrafter"/>
</dbReference>
<evidence type="ECO:0000256" key="13">
    <source>
        <dbReference type="PIRSR" id="PIRSR000130-1"/>
    </source>
</evidence>
<evidence type="ECO:0000313" key="20">
    <source>
        <dbReference type="EMBL" id="GAX82430.1"/>
    </source>
</evidence>